<dbReference type="Proteomes" id="UP000289664">
    <property type="component" value="Chromosome"/>
</dbReference>
<dbReference type="PROSITE" id="PS51257">
    <property type="entry name" value="PROKAR_LIPOPROTEIN"/>
    <property type="match status" value="1"/>
</dbReference>
<proteinExistence type="predicted"/>
<dbReference type="AlphaFoldDB" id="A0A494WLH4"/>
<gene>
    <name evidence="1" type="ORF">HDCHBGLK_00301</name>
</gene>
<dbReference type="GeneID" id="62694541"/>
<evidence type="ECO:0000313" key="1">
    <source>
        <dbReference type="EMBL" id="QBF72956.1"/>
    </source>
</evidence>
<keyword evidence="2" id="KW-1185">Reference proteome</keyword>
<protein>
    <recommendedName>
        <fullName evidence="3">Lipoprotein</fullName>
    </recommendedName>
</protein>
<evidence type="ECO:0000313" key="2">
    <source>
        <dbReference type="Proteomes" id="UP000289664"/>
    </source>
</evidence>
<accession>A0A494WLH4</accession>
<dbReference type="EMBL" id="CP036170">
    <property type="protein sequence ID" value="QBF72956.1"/>
    <property type="molecule type" value="Genomic_DNA"/>
</dbReference>
<organism evidence="1 2">
    <name type="scientific">Clostridium scindens (strain ATCC 35704 / DSM 5676 / VPI 13733 / 19)</name>
    <dbReference type="NCBI Taxonomy" id="411468"/>
    <lineage>
        <taxon>Bacteria</taxon>
        <taxon>Bacillati</taxon>
        <taxon>Bacillota</taxon>
        <taxon>Clostridia</taxon>
        <taxon>Lachnospirales</taxon>
        <taxon>Lachnospiraceae</taxon>
    </lineage>
</organism>
<dbReference type="RefSeq" id="WP_039909447.1">
    <property type="nucleotide sequence ID" value="NZ_CP036170.1"/>
</dbReference>
<dbReference type="OrthoDB" id="2507686at2"/>
<name>A0A494WLH4_CLOS5</name>
<reference evidence="1 2" key="1">
    <citation type="journal article" date="2019" name="Appl. Environ. Microbiol.">
        <title>Clostridium scindens ATCC 35704: integration of nutritional requirements, the complete genome sequence, and global transcriptional responses to bile acids.</title>
        <authorList>
            <person name="Devendran S."/>
            <person name="Shrestha R."/>
            <person name="Alves J.M.P."/>
            <person name="Wolf P.G."/>
            <person name="Ly L."/>
            <person name="Hernandez A.G."/>
            <person name="Mendez-Garcia C."/>
            <person name="Inboden A."/>
            <person name="Wiley J."/>
            <person name="Paul O."/>
            <person name="Allen A."/>
            <person name="Springer E."/>
            <person name="Wright C.L."/>
            <person name="Fields C.J."/>
            <person name="Daniel S.L."/>
            <person name="Ridlon J.M."/>
        </authorList>
    </citation>
    <scope>NUCLEOTIDE SEQUENCE [LARGE SCALE GENOMIC DNA]</scope>
    <source>
        <strain evidence="1 2">ATCC 35704</strain>
    </source>
</reference>
<sequence length="163" mass="18291">MKRIVSVLFVTVMCCVMIVGCGGKDDVTKLPHNSKISITDKKSDILEKEELDTEDNISYVLSEPGKIDGKEYSVTYQFSNTESEMDLISSVYYDSEEATLDDAKKYIEDVYGELDKDSTEGKYGPGQDGRYIIKSDGKVWTIGYFTMDNGDTRIIISRDASLE</sequence>
<dbReference type="KEGG" id="csci:HDCHBGLK_00301"/>
<evidence type="ECO:0008006" key="3">
    <source>
        <dbReference type="Google" id="ProtNLM"/>
    </source>
</evidence>